<gene>
    <name evidence="3" type="ORF">PNE09_07845</name>
</gene>
<evidence type="ECO:0000256" key="1">
    <source>
        <dbReference type="ARBA" id="ARBA00009981"/>
    </source>
</evidence>
<evidence type="ECO:0000313" key="3">
    <source>
        <dbReference type="EMBL" id="MDB8003979.1"/>
    </source>
</evidence>
<proteinExistence type="inferred from homology"/>
<accession>A0AAW6D1E3</accession>
<dbReference type="SUPFAM" id="SSF143120">
    <property type="entry name" value="YefM-like"/>
    <property type="match status" value="1"/>
</dbReference>
<organism evidence="3 4">
    <name type="scientific">[Eubacterium] siraeum</name>
    <dbReference type="NCBI Taxonomy" id="39492"/>
    <lineage>
        <taxon>Bacteria</taxon>
        <taxon>Bacillati</taxon>
        <taxon>Bacillota</taxon>
        <taxon>Clostridia</taxon>
        <taxon>Eubacteriales</taxon>
        <taxon>Oscillospiraceae</taxon>
        <taxon>Oscillospiraceae incertae sedis</taxon>
    </lineage>
</organism>
<dbReference type="EMBL" id="JAQLXW010000009">
    <property type="protein sequence ID" value="MDB8003979.1"/>
    <property type="molecule type" value="Genomic_DNA"/>
</dbReference>
<dbReference type="Pfam" id="PF02604">
    <property type="entry name" value="PhdYeFM_antitox"/>
    <property type="match status" value="1"/>
</dbReference>
<dbReference type="InterPro" id="IPR036165">
    <property type="entry name" value="YefM-like_sf"/>
</dbReference>
<comment type="similarity">
    <text evidence="1 2">Belongs to the phD/YefM antitoxin family.</text>
</comment>
<dbReference type="InterPro" id="IPR006442">
    <property type="entry name" value="Antitoxin_Phd/YefM"/>
</dbReference>
<reference evidence="3" key="1">
    <citation type="submission" date="2023-01" db="EMBL/GenBank/DDBJ databases">
        <title>Human gut microbiome strain richness.</title>
        <authorList>
            <person name="Chen-Liaw A."/>
        </authorList>
    </citation>
    <scope>NUCLEOTIDE SEQUENCE</scope>
    <source>
        <strain evidence="3">1001283st1_G1_1001283B150217_161031</strain>
    </source>
</reference>
<dbReference type="AlphaFoldDB" id="A0AAW6D1E3"/>
<sequence length="98" mass="11131">MTNSISIRPSKDIRTNYAQISALTRDNPVAITVNGKEDTVLLSHEDYQQTMHYISELEEKLALYAHLAQSMDDIRLGRVHSADDVFNDLLNDLENLDV</sequence>
<evidence type="ECO:0000256" key="2">
    <source>
        <dbReference type="RuleBase" id="RU362080"/>
    </source>
</evidence>
<comment type="function">
    <text evidence="2">Antitoxin component of a type II toxin-antitoxin (TA) system.</text>
</comment>
<protein>
    <recommendedName>
        <fullName evidence="2">Antitoxin</fullName>
    </recommendedName>
</protein>
<name>A0AAW6D1E3_9FIRM</name>
<evidence type="ECO:0000313" key="4">
    <source>
        <dbReference type="Proteomes" id="UP001210809"/>
    </source>
</evidence>
<dbReference type="Proteomes" id="UP001210809">
    <property type="component" value="Unassembled WGS sequence"/>
</dbReference>
<comment type="caution">
    <text evidence="3">The sequence shown here is derived from an EMBL/GenBank/DDBJ whole genome shotgun (WGS) entry which is preliminary data.</text>
</comment>